<organism evidence="1 2">
    <name type="scientific">Amycolatopsis antarctica</name>
    <dbReference type="NCBI Taxonomy" id="1854586"/>
    <lineage>
        <taxon>Bacteria</taxon>
        <taxon>Bacillati</taxon>
        <taxon>Actinomycetota</taxon>
        <taxon>Actinomycetes</taxon>
        <taxon>Pseudonocardiales</taxon>
        <taxon>Pseudonocardiaceae</taxon>
        <taxon>Amycolatopsis</taxon>
    </lineage>
</organism>
<gene>
    <name evidence="1" type="ORF">CFN78_25925</name>
</gene>
<dbReference type="Pfam" id="PF14518">
    <property type="entry name" value="Haem_oxygenas_2"/>
    <property type="match status" value="1"/>
</dbReference>
<proteinExistence type="predicted"/>
<dbReference type="AlphaFoldDB" id="A0A263CYK2"/>
<sequence>MRTSTAAPLPAARGPITDMLLRSLPEPAGSTPRFDTADVAGSDPFGDDLQLALYLCYELHYQGLAGVDDAWEWNLALLGLRAELEARFVEELRCRVAGGADTESALDALLVEPADAYGVSHHLRDSGQWRQVQELFVHRSAYHLKEADPHAWVIPRLRGRAKAAVVAVEYDEFGGGRAERMHSTLFANLMAESGLDTRYLAYLDAIPGTTLATVNVMSLFGLHRRHRGALVGHFAATEITTGPNAQRMETALRRMGAGPDVVLFYTEHIEADAVHEQVLREDVIGAVLEENPALAADVVFGIQASEYVEGRAAQRLLEAWRDGLSSLRPNDFYPVESPLVLDRGSFLR</sequence>
<reference evidence="1 2" key="1">
    <citation type="submission" date="2017-07" db="EMBL/GenBank/DDBJ databases">
        <title>Amycolatopsis antarcticus sp. nov., isolated from the surface of an Antarcticus brown macroalga.</title>
        <authorList>
            <person name="Wang J."/>
            <person name="Leiva S."/>
            <person name="Huang J."/>
            <person name="Huang Y."/>
        </authorList>
    </citation>
    <scope>NUCLEOTIDE SEQUENCE [LARGE SCALE GENOMIC DNA]</scope>
    <source>
        <strain evidence="1 2">AU-G6</strain>
    </source>
</reference>
<dbReference type="InterPro" id="IPR016084">
    <property type="entry name" value="Haem_Oase-like_multi-hlx"/>
</dbReference>
<comment type="caution">
    <text evidence="1">The sequence shown here is derived from an EMBL/GenBank/DDBJ whole genome shotgun (WGS) entry which is preliminary data.</text>
</comment>
<dbReference type="Gene3D" id="1.20.910.10">
    <property type="entry name" value="Heme oxygenase-like"/>
    <property type="match status" value="1"/>
</dbReference>
<dbReference type="OrthoDB" id="252872at2"/>
<evidence type="ECO:0000313" key="2">
    <source>
        <dbReference type="Proteomes" id="UP000242444"/>
    </source>
</evidence>
<evidence type="ECO:0008006" key="3">
    <source>
        <dbReference type="Google" id="ProtNLM"/>
    </source>
</evidence>
<protein>
    <recommendedName>
        <fullName evidence="3">Iron-containing redox enzyme family protein</fullName>
    </recommendedName>
</protein>
<evidence type="ECO:0000313" key="1">
    <source>
        <dbReference type="EMBL" id="OZM70406.1"/>
    </source>
</evidence>
<accession>A0A263CYK2</accession>
<dbReference type="SMART" id="SM01236">
    <property type="entry name" value="Haem_oxygenase_2"/>
    <property type="match status" value="1"/>
</dbReference>
<dbReference type="SUPFAM" id="SSF48613">
    <property type="entry name" value="Heme oxygenase-like"/>
    <property type="match status" value="1"/>
</dbReference>
<dbReference type="Proteomes" id="UP000242444">
    <property type="component" value="Unassembled WGS sequence"/>
</dbReference>
<dbReference type="EMBL" id="NKYE01000021">
    <property type="protein sequence ID" value="OZM70406.1"/>
    <property type="molecule type" value="Genomic_DNA"/>
</dbReference>
<keyword evidence="2" id="KW-1185">Reference proteome</keyword>
<dbReference type="InParanoid" id="A0A263CYK2"/>
<name>A0A263CYK2_9PSEU</name>